<dbReference type="GO" id="GO:0009294">
    <property type="term" value="P:DNA-mediated transformation"/>
    <property type="evidence" value="ECO:0007669"/>
    <property type="project" value="InterPro"/>
</dbReference>
<evidence type="ECO:0000313" key="4">
    <source>
        <dbReference type="EMBL" id="NGP77170.1"/>
    </source>
</evidence>
<dbReference type="Proteomes" id="UP000473278">
    <property type="component" value="Unassembled WGS sequence"/>
</dbReference>
<dbReference type="EMBL" id="JAALLT010000003">
    <property type="protein sequence ID" value="NGP77170.1"/>
    <property type="molecule type" value="Genomic_DNA"/>
</dbReference>
<comment type="caution">
    <text evidence="4">The sequence shown here is derived from an EMBL/GenBank/DDBJ whole genome shotgun (WGS) entry which is preliminary data.</text>
</comment>
<keyword evidence="5" id="KW-1185">Reference proteome</keyword>
<feature type="domain" description="Smf/DprA SLOG" evidence="2">
    <location>
        <begin position="55"/>
        <end position="265"/>
    </location>
</feature>
<comment type="similarity">
    <text evidence="1">Belongs to the DprA/Smf family.</text>
</comment>
<evidence type="ECO:0000259" key="3">
    <source>
        <dbReference type="Pfam" id="PF17782"/>
    </source>
</evidence>
<dbReference type="SUPFAM" id="SSF102405">
    <property type="entry name" value="MCP/YpsA-like"/>
    <property type="match status" value="1"/>
</dbReference>
<protein>
    <submittedName>
        <fullName evidence="4">DNA-protecting protein DprA</fullName>
    </submittedName>
</protein>
<evidence type="ECO:0000259" key="2">
    <source>
        <dbReference type="Pfam" id="PF02481"/>
    </source>
</evidence>
<dbReference type="NCBIfam" id="TIGR00732">
    <property type="entry name" value="dprA"/>
    <property type="match status" value="1"/>
</dbReference>
<dbReference type="PANTHER" id="PTHR43022">
    <property type="entry name" value="PROTEIN SMF"/>
    <property type="match status" value="1"/>
</dbReference>
<dbReference type="InterPro" id="IPR057666">
    <property type="entry name" value="DrpA_SLOG"/>
</dbReference>
<dbReference type="AlphaFoldDB" id="A0A6M1SVY8"/>
<proteinExistence type="inferred from homology"/>
<evidence type="ECO:0000256" key="1">
    <source>
        <dbReference type="ARBA" id="ARBA00006525"/>
    </source>
</evidence>
<dbReference type="Gene3D" id="1.10.10.10">
    <property type="entry name" value="Winged helix-like DNA-binding domain superfamily/Winged helix DNA-binding domain"/>
    <property type="match status" value="1"/>
</dbReference>
<reference evidence="4 5" key="1">
    <citation type="submission" date="2020-02" db="EMBL/GenBank/DDBJ databases">
        <title>Balneolaceae bacterium YR4-1, complete genome.</title>
        <authorList>
            <person name="Li Y."/>
            <person name="Wu S."/>
        </authorList>
    </citation>
    <scope>NUCLEOTIDE SEQUENCE [LARGE SCALE GENOMIC DNA]</scope>
    <source>
        <strain evidence="4 5">YR4-1</strain>
    </source>
</reference>
<feature type="domain" description="DprA winged helix" evidence="3">
    <location>
        <begin position="287"/>
        <end position="341"/>
    </location>
</feature>
<dbReference type="InterPro" id="IPR036388">
    <property type="entry name" value="WH-like_DNA-bd_sf"/>
</dbReference>
<dbReference type="InterPro" id="IPR041614">
    <property type="entry name" value="DprA_WH"/>
</dbReference>
<dbReference type="Gene3D" id="3.40.50.450">
    <property type="match status" value="1"/>
</dbReference>
<sequence length="346" mass="38184">MQKVDHPQDIFRLNTQELISIDGIGPVVANAIQKFNNWDEVDKLLSQTEVCGASIISFRDNNYPALLKEIFDPPILLWVKGDPAILDLPGVAVIGTRRATSYGIRKAKEFTADLTAQHLTVVSGLAYGVDAIAHRTTIENGGKTVAVLGSGIDTIYPGKHKDLAKDIWESGGAVISEFPPGTKPDAGNFPVRNRIVSGLTLGTLVIESGLEGGSMITARSALDQNREVFAIPHSLDNENGRGCNAIIKRGWGKLVQHIDDILDELTVTRVREDQEPRIQKRNWEMAELDEVSGTICRVLHESTYPIHIDDLSEKLEMPTFRLLPKLLELEMMDCVRQIAGKKFELS</sequence>
<organism evidence="4 5">
    <name type="scientific">Halalkalibaculum roseum</name>
    <dbReference type="NCBI Taxonomy" id="2709311"/>
    <lineage>
        <taxon>Bacteria</taxon>
        <taxon>Pseudomonadati</taxon>
        <taxon>Balneolota</taxon>
        <taxon>Balneolia</taxon>
        <taxon>Balneolales</taxon>
        <taxon>Balneolaceae</taxon>
        <taxon>Halalkalibaculum</taxon>
    </lineage>
</organism>
<dbReference type="InterPro" id="IPR003488">
    <property type="entry name" value="DprA"/>
</dbReference>
<dbReference type="Pfam" id="PF17782">
    <property type="entry name" value="WHD_DprA"/>
    <property type="match status" value="1"/>
</dbReference>
<accession>A0A6M1SVY8</accession>
<name>A0A6M1SVY8_9BACT</name>
<evidence type="ECO:0000313" key="5">
    <source>
        <dbReference type="Proteomes" id="UP000473278"/>
    </source>
</evidence>
<dbReference type="PANTHER" id="PTHR43022:SF1">
    <property type="entry name" value="PROTEIN SMF"/>
    <property type="match status" value="1"/>
</dbReference>
<dbReference type="Pfam" id="PF02481">
    <property type="entry name" value="DNA_processg_A"/>
    <property type="match status" value="1"/>
</dbReference>
<gene>
    <name evidence="4" type="primary">dprA</name>
    <name evidence="4" type="ORF">G3570_11030</name>
</gene>